<evidence type="ECO:0000256" key="4">
    <source>
        <dbReference type="ARBA" id="ARBA00022606"/>
    </source>
</evidence>
<dbReference type="GO" id="GO:0016020">
    <property type="term" value="C:membrane"/>
    <property type="evidence" value="ECO:0007669"/>
    <property type="project" value="UniProtKB-SubCell"/>
</dbReference>
<feature type="transmembrane region" description="Helical" evidence="12">
    <location>
        <begin position="47"/>
        <end position="70"/>
    </location>
</feature>
<feature type="transmembrane region" description="Helical" evidence="12">
    <location>
        <begin position="412"/>
        <end position="432"/>
    </location>
</feature>
<evidence type="ECO:0000256" key="9">
    <source>
        <dbReference type="ARBA" id="ARBA00023170"/>
    </source>
</evidence>
<evidence type="ECO:0000256" key="12">
    <source>
        <dbReference type="SAM" id="Phobius"/>
    </source>
</evidence>
<evidence type="ECO:0000256" key="2">
    <source>
        <dbReference type="ARBA" id="ARBA00007376"/>
    </source>
</evidence>
<sequence>MVTALPSIFSIAVIIEFLLGNFANGFIALVNFIDWTKRQKISSVDHILAALAVSRIALLWVMIINWYATLFSPDFYSLEVRIIFQIAWAVSNHFSIWLATSFSIFYLFKIANFSSLIFLRLKWRVKSIVLVILLGSLFFMVCHVVVVSIHEKVQTEVYEGNGTRKTKLRDILQLSNMTIFTLANFIPFDMVTALPSIFSIAVIIEFLLGNFANGFIALVNFIDWTKRQKISSVDHILAALAVSRIALLWVMIINWYATLFSPDFYSLEVRIIFQIAWAVSNHFSIWLATSFSIFYLFKIANFSSLIFLRLKWRVKSIVLVILLGSLFFMVCHVVVVSIHEKVQTEVYEGNGTRKTKLRDILQLSNMTIFTLANFIPFGMSLTSFVLLIFSLWKHLKRMQLCDKGSQDPSTKVHIRAMQTVVSFLLFFAGLAIEIACFTMPEKKLLFIFGMTTTVLYPWGHSFILILGNSKLKQASLRALQQVKCC</sequence>
<keyword evidence="7" id="KW-0297">G-protein coupled receptor</keyword>
<evidence type="ECO:0000313" key="13">
    <source>
        <dbReference type="EMBL" id="VFV17587.1"/>
    </source>
</evidence>
<gene>
    <name evidence="13" type="ORF">LYPA_23C013547</name>
</gene>
<evidence type="ECO:0000256" key="3">
    <source>
        <dbReference type="ARBA" id="ARBA00022480"/>
    </source>
</evidence>
<keyword evidence="10" id="KW-0807">Transducer</keyword>
<evidence type="ECO:0000256" key="5">
    <source>
        <dbReference type="ARBA" id="ARBA00022692"/>
    </source>
</evidence>
<dbReference type="SUPFAM" id="SSF81321">
    <property type="entry name" value="Family A G protein-coupled receptor-like"/>
    <property type="match status" value="2"/>
</dbReference>
<evidence type="ECO:0000256" key="11">
    <source>
        <dbReference type="RuleBase" id="RU004423"/>
    </source>
</evidence>
<dbReference type="InterPro" id="IPR007960">
    <property type="entry name" value="TAS2R"/>
</dbReference>
<dbReference type="GO" id="GO:0004930">
    <property type="term" value="F:G protein-coupled receptor activity"/>
    <property type="evidence" value="ECO:0007669"/>
    <property type="project" value="UniProtKB-KW"/>
</dbReference>
<reference evidence="13 14" key="1">
    <citation type="submission" date="2019-01" db="EMBL/GenBank/DDBJ databases">
        <authorList>
            <person name="Alioto T."/>
            <person name="Alioto T."/>
        </authorList>
    </citation>
    <scope>NUCLEOTIDE SEQUENCE [LARGE SCALE GENOMIC DNA]</scope>
</reference>
<evidence type="ECO:0000313" key="14">
    <source>
        <dbReference type="Proteomes" id="UP000386466"/>
    </source>
</evidence>
<organism evidence="13 14">
    <name type="scientific">Lynx pardinus</name>
    <name type="common">Iberian lynx</name>
    <name type="synonym">Felis pardina</name>
    <dbReference type="NCBI Taxonomy" id="191816"/>
    <lineage>
        <taxon>Eukaryota</taxon>
        <taxon>Metazoa</taxon>
        <taxon>Chordata</taxon>
        <taxon>Craniata</taxon>
        <taxon>Vertebrata</taxon>
        <taxon>Euteleostomi</taxon>
        <taxon>Mammalia</taxon>
        <taxon>Eutheria</taxon>
        <taxon>Laurasiatheria</taxon>
        <taxon>Carnivora</taxon>
        <taxon>Feliformia</taxon>
        <taxon>Felidae</taxon>
        <taxon>Felinae</taxon>
        <taxon>Lynx</taxon>
    </lineage>
</organism>
<dbReference type="GO" id="GO:0033038">
    <property type="term" value="F:bitter taste receptor activity"/>
    <property type="evidence" value="ECO:0007669"/>
    <property type="project" value="InterPro"/>
</dbReference>
<dbReference type="Pfam" id="PF05296">
    <property type="entry name" value="TAS2R"/>
    <property type="match status" value="1"/>
</dbReference>
<feature type="transmembrane region" description="Helical" evidence="12">
    <location>
        <begin position="236"/>
        <end position="259"/>
    </location>
</feature>
<dbReference type="EMBL" id="CAAGRJ010000169">
    <property type="protein sequence ID" value="VFV17587.1"/>
    <property type="molecule type" value="Genomic_DNA"/>
</dbReference>
<keyword evidence="5 12" id="KW-0812">Transmembrane</keyword>
<dbReference type="PANTHER" id="PTHR11394">
    <property type="entry name" value="TASTE RECEPTOR TYPE 2"/>
    <property type="match status" value="1"/>
</dbReference>
<feature type="transmembrane region" description="Helical" evidence="12">
    <location>
        <begin position="444"/>
        <end position="467"/>
    </location>
</feature>
<feature type="transmembrane region" description="Helical" evidence="12">
    <location>
        <begin position="317"/>
        <end position="338"/>
    </location>
</feature>
<keyword evidence="9 13" id="KW-0675">Receptor</keyword>
<dbReference type="Proteomes" id="UP000386466">
    <property type="component" value="Unassembled WGS sequence"/>
</dbReference>
<comment type="similarity">
    <text evidence="2 11">Belongs to the G-protein coupled receptor T2R family.</text>
</comment>
<feature type="transmembrane region" description="Helical" evidence="12">
    <location>
        <begin position="128"/>
        <end position="149"/>
    </location>
</feature>
<dbReference type="Gene3D" id="1.20.1070.10">
    <property type="entry name" value="Rhodopsin 7-helix transmembrane proteins"/>
    <property type="match status" value="2"/>
</dbReference>
<comment type="subcellular location">
    <subcellularLocation>
        <location evidence="1">Membrane</location>
        <topology evidence="1">Multi-pass membrane protein</topology>
    </subcellularLocation>
</comment>
<evidence type="ECO:0000256" key="1">
    <source>
        <dbReference type="ARBA" id="ARBA00004141"/>
    </source>
</evidence>
<keyword evidence="6 12" id="KW-1133">Transmembrane helix</keyword>
<feature type="transmembrane region" description="Helical" evidence="12">
    <location>
        <begin position="271"/>
        <end position="297"/>
    </location>
</feature>
<feature type="transmembrane region" description="Helical" evidence="12">
    <location>
        <begin position="6"/>
        <end position="35"/>
    </location>
</feature>
<keyword evidence="14" id="KW-1185">Reference proteome</keyword>
<feature type="transmembrane region" description="Helical" evidence="12">
    <location>
        <begin position="82"/>
        <end position="108"/>
    </location>
</feature>
<feature type="transmembrane region" description="Helical" evidence="12">
    <location>
        <begin position="197"/>
        <end position="224"/>
    </location>
</feature>
<evidence type="ECO:0000256" key="10">
    <source>
        <dbReference type="ARBA" id="ARBA00023224"/>
    </source>
</evidence>
<proteinExistence type="inferred from homology"/>
<evidence type="ECO:0000256" key="8">
    <source>
        <dbReference type="ARBA" id="ARBA00023136"/>
    </source>
</evidence>
<name>A0A485MAQ9_LYNPA</name>
<keyword evidence="3" id="KW-0919">Taste</keyword>
<accession>A0A485MAQ9</accession>
<protein>
    <submittedName>
        <fullName evidence="13">Taste receptor type 2 member</fullName>
    </submittedName>
</protein>
<evidence type="ECO:0000256" key="7">
    <source>
        <dbReference type="ARBA" id="ARBA00023040"/>
    </source>
</evidence>
<dbReference type="CDD" id="cd15027">
    <property type="entry name" value="7tm_TAS2R43-like"/>
    <property type="match status" value="1"/>
</dbReference>
<dbReference type="FunFam" id="1.20.1070.10:FF:000042">
    <property type="entry name" value="Taste receptor type 2 member 7"/>
    <property type="match status" value="1"/>
</dbReference>
<dbReference type="PANTHER" id="PTHR11394:SF27">
    <property type="entry name" value="TASTE RECEPTOR TYPE 2 MEMBER 20"/>
    <property type="match status" value="1"/>
</dbReference>
<evidence type="ECO:0000256" key="6">
    <source>
        <dbReference type="ARBA" id="ARBA00022989"/>
    </source>
</evidence>
<keyword evidence="8 12" id="KW-0472">Membrane</keyword>
<keyword evidence="4" id="KW-0716">Sensory transduction</keyword>
<dbReference type="AlphaFoldDB" id="A0A485MAQ9"/>
<feature type="transmembrane region" description="Helical" evidence="12">
    <location>
        <begin position="368"/>
        <end position="392"/>
    </location>
</feature>